<organism evidence="2 3">
    <name type="scientific">Solimonas fluminis</name>
    <dbReference type="NCBI Taxonomy" id="2086571"/>
    <lineage>
        <taxon>Bacteria</taxon>
        <taxon>Pseudomonadati</taxon>
        <taxon>Pseudomonadota</taxon>
        <taxon>Gammaproteobacteria</taxon>
        <taxon>Nevskiales</taxon>
        <taxon>Nevskiaceae</taxon>
        <taxon>Solimonas</taxon>
    </lineage>
</organism>
<gene>
    <name evidence="2" type="ORF">C3942_12150</name>
</gene>
<keyword evidence="1" id="KW-0812">Transmembrane</keyword>
<reference evidence="2 3" key="1">
    <citation type="submission" date="2018-02" db="EMBL/GenBank/DDBJ databases">
        <title>Genome sequencing of Solimonas sp. HR-BB.</title>
        <authorList>
            <person name="Lee Y."/>
            <person name="Jeon C.O."/>
        </authorList>
    </citation>
    <scope>NUCLEOTIDE SEQUENCE [LARGE SCALE GENOMIC DNA]</scope>
    <source>
        <strain evidence="2 3">HR-BB</strain>
    </source>
</reference>
<proteinExistence type="predicted"/>
<evidence type="ECO:0008006" key="4">
    <source>
        <dbReference type="Google" id="ProtNLM"/>
    </source>
</evidence>
<evidence type="ECO:0000313" key="3">
    <source>
        <dbReference type="Proteomes" id="UP000238220"/>
    </source>
</evidence>
<dbReference type="RefSeq" id="WP_104230611.1">
    <property type="nucleotide sequence ID" value="NZ_PSNW01000006.1"/>
</dbReference>
<sequence length="136" mass="14596">MTPHPIPPRTVRFWAGLDAGIAWMAIPPLAPKFLAMIYWLNGLLGGDAAAPPLDQPMHLLFVCLTGALVGTWALARLLHPVGLLGVIDGWARLYVAAVLAWVILGLDGPPILWLFVLTETAGTLSQLRAAYARPDA</sequence>
<name>A0A2S5TEZ7_9GAMM</name>
<evidence type="ECO:0000256" key="1">
    <source>
        <dbReference type="SAM" id="Phobius"/>
    </source>
</evidence>
<dbReference type="EMBL" id="PSNW01000006">
    <property type="protein sequence ID" value="PPE73549.1"/>
    <property type="molecule type" value="Genomic_DNA"/>
</dbReference>
<feature type="transmembrane region" description="Helical" evidence="1">
    <location>
        <begin position="21"/>
        <end position="39"/>
    </location>
</feature>
<keyword evidence="1" id="KW-0472">Membrane</keyword>
<protein>
    <recommendedName>
        <fullName evidence="4">DUF4345 domain-containing protein</fullName>
    </recommendedName>
</protein>
<dbReference type="Proteomes" id="UP000238220">
    <property type="component" value="Unassembled WGS sequence"/>
</dbReference>
<dbReference type="AlphaFoldDB" id="A0A2S5TEZ7"/>
<keyword evidence="1" id="KW-1133">Transmembrane helix</keyword>
<keyword evidence="3" id="KW-1185">Reference proteome</keyword>
<comment type="caution">
    <text evidence="2">The sequence shown here is derived from an EMBL/GenBank/DDBJ whole genome shotgun (WGS) entry which is preliminary data.</text>
</comment>
<feature type="transmembrane region" description="Helical" evidence="1">
    <location>
        <begin position="90"/>
        <end position="116"/>
    </location>
</feature>
<feature type="transmembrane region" description="Helical" evidence="1">
    <location>
        <begin position="59"/>
        <end position="78"/>
    </location>
</feature>
<dbReference type="OrthoDB" id="8926562at2"/>
<evidence type="ECO:0000313" key="2">
    <source>
        <dbReference type="EMBL" id="PPE73549.1"/>
    </source>
</evidence>
<accession>A0A2S5TEZ7</accession>